<dbReference type="AlphaFoldDB" id="A0AA39WVU7"/>
<comment type="caution">
    <text evidence="2">The sequence shown here is derived from an EMBL/GenBank/DDBJ whole genome shotgun (WGS) entry which is preliminary data.</text>
</comment>
<dbReference type="EMBL" id="JAULSU010000003">
    <property type="protein sequence ID" value="KAK0622578.1"/>
    <property type="molecule type" value="Genomic_DNA"/>
</dbReference>
<dbReference type="Proteomes" id="UP001175000">
    <property type="component" value="Unassembled WGS sequence"/>
</dbReference>
<feature type="region of interest" description="Disordered" evidence="1">
    <location>
        <begin position="128"/>
        <end position="170"/>
    </location>
</feature>
<accession>A0AA39WVU7</accession>
<evidence type="ECO:0000256" key="1">
    <source>
        <dbReference type="SAM" id="MobiDB-lite"/>
    </source>
</evidence>
<protein>
    <submittedName>
        <fullName evidence="2">Uncharacterized protein</fullName>
    </submittedName>
</protein>
<sequence>MCCRTSGVHPRCFGIWICRKGMRPTDVGEGGWRARVAERSQFHPHSLSDHHQEKQLAAVKGSGRDARTNSVCAGPVVRSIGLHCSGLHGFRHGLDASFGGRSSELTRRGNTRAGAVFEEDRRCPTGARNVSVERHPQQRPRLAASPNRARTGIQASPTTHPNGGKGRRNTHNCPTCLGQTPARAAASRVFGDGRLHPHRHTSERASSSCWAAILLCPLRLQPASLLACVGQGRTPVQGWLSGPCCCFTPRFPDLASADRSTAMNGMADSPRASPAVARFDLSGLTSAARWFASSACYRVVYACQSSRCIACASQHRSALYLARSMSRPFVKAAAWRQWCQPPRLTLDSPPARNGIRMWGLFILVRCHPPWFPASVGLRVLWARGGPPLPSPPVTPVTSQTKKAEASHLISNRRFGTRPLDANSGFGAYSSDWTTLSIAKINDLFRHHSPCPPARWSLAGGLQTLAQLASCLRTVSRPLPPTQECLFVALFDPALQPAGHRGPADMRPGT</sequence>
<gene>
    <name evidence="2" type="ORF">B0T14DRAFT_150290</name>
</gene>
<evidence type="ECO:0000313" key="3">
    <source>
        <dbReference type="Proteomes" id="UP001175000"/>
    </source>
</evidence>
<evidence type="ECO:0000313" key="2">
    <source>
        <dbReference type="EMBL" id="KAK0622578.1"/>
    </source>
</evidence>
<organism evidence="2 3">
    <name type="scientific">Immersiella caudata</name>
    <dbReference type="NCBI Taxonomy" id="314043"/>
    <lineage>
        <taxon>Eukaryota</taxon>
        <taxon>Fungi</taxon>
        <taxon>Dikarya</taxon>
        <taxon>Ascomycota</taxon>
        <taxon>Pezizomycotina</taxon>
        <taxon>Sordariomycetes</taxon>
        <taxon>Sordariomycetidae</taxon>
        <taxon>Sordariales</taxon>
        <taxon>Lasiosphaeriaceae</taxon>
        <taxon>Immersiella</taxon>
    </lineage>
</organism>
<proteinExistence type="predicted"/>
<keyword evidence="3" id="KW-1185">Reference proteome</keyword>
<name>A0AA39WVU7_9PEZI</name>
<reference evidence="2" key="1">
    <citation type="submission" date="2023-06" db="EMBL/GenBank/DDBJ databases">
        <title>Genome-scale phylogeny and comparative genomics of the fungal order Sordariales.</title>
        <authorList>
            <consortium name="Lawrence Berkeley National Laboratory"/>
            <person name="Hensen N."/>
            <person name="Bonometti L."/>
            <person name="Westerberg I."/>
            <person name="Brannstrom I.O."/>
            <person name="Guillou S."/>
            <person name="Cros-Aarteil S."/>
            <person name="Calhoun S."/>
            <person name="Haridas S."/>
            <person name="Kuo A."/>
            <person name="Mondo S."/>
            <person name="Pangilinan J."/>
            <person name="Riley R."/>
            <person name="Labutti K."/>
            <person name="Andreopoulos B."/>
            <person name="Lipzen A."/>
            <person name="Chen C."/>
            <person name="Yanf M."/>
            <person name="Daum C."/>
            <person name="Ng V."/>
            <person name="Clum A."/>
            <person name="Steindorff A."/>
            <person name="Ohm R."/>
            <person name="Martin F."/>
            <person name="Silar P."/>
            <person name="Natvig D."/>
            <person name="Lalanne C."/>
            <person name="Gautier V."/>
            <person name="Ament-Velasquez S.L."/>
            <person name="Kruys A."/>
            <person name="Hutchinson M.I."/>
            <person name="Powell A.J."/>
            <person name="Barry K."/>
            <person name="Miller A.N."/>
            <person name="Grigoriev I.V."/>
            <person name="Debuchy R."/>
            <person name="Gladieux P."/>
            <person name="Thoren M.H."/>
            <person name="Johannesson H."/>
        </authorList>
    </citation>
    <scope>NUCLEOTIDE SEQUENCE</scope>
    <source>
        <strain evidence="2">CBS 606.72</strain>
    </source>
</reference>